<accession>A0A2M4B696</accession>
<dbReference type="AlphaFoldDB" id="A0A2M4B696"/>
<proteinExistence type="predicted"/>
<reference evidence="1" key="1">
    <citation type="submission" date="2018-01" db="EMBL/GenBank/DDBJ databases">
        <title>An insight into the sialome of Amazonian anophelines.</title>
        <authorList>
            <person name="Ribeiro J.M."/>
            <person name="Scarpassa V."/>
            <person name="Calvo E."/>
        </authorList>
    </citation>
    <scope>NUCLEOTIDE SEQUENCE</scope>
    <source>
        <tissue evidence="1">Salivary glands</tissue>
    </source>
</reference>
<name>A0A2M4B696_9DIPT</name>
<evidence type="ECO:0000313" key="1">
    <source>
        <dbReference type="EMBL" id="MBW48537.1"/>
    </source>
</evidence>
<protein>
    <submittedName>
        <fullName evidence="1">Putative secreted protein</fullName>
    </submittedName>
</protein>
<organism evidence="1">
    <name type="scientific">Anopheles triannulatus</name>
    <dbReference type="NCBI Taxonomy" id="58253"/>
    <lineage>
        <taxon>Eukaryota</taxon>
        <taxon>Metazoa</taxon>
        <taxon>Ecdysozoa</taxon>
        <taxon>Arthropoda</taxon>
        <taxon>Hexapoda</taxon>
        <taxon>Insecta</taxon>
        <taxon>Pterygota</taxon>
        <taxon>Neoptera</taxon>
        <taxon>Endopterygota</taxon>
        <taxon>Diptera</taxon>
        <taxon>Nematocera</taxon>
        <taxon>Culicoidea</taxon>
        <taxon>Culicidae</taxon>
        <taxon>Anophelinae</taxon>
        <taxon>Anopheles</taxon>
    </lineage>
</organism>
<dbReference type="EMBL" id="GGFK01015216">
    <property type="protein sequence ID" value="MBW48537.1"/>
    <property type="molecule type" value="Transcribed_RNA"/>
</dbReference>
<sequence length="66" mass="7419">MVMMVMMVHKSSSSQSSLLLASFLDISRLVHARLDQSVSNAKQLVGSDRWMQYTWKSLPALGGYGW</sequence>